<dbReference type="Gene3D" id="2.130.10.10">
    <property type="entry name" value="YVTN repeat-like/Quinoprotein amine dehydrogenase"/>
    <property type="match status" value="1"/>
</dbReference>
<gene>
    <name evidence="2" type="ORF">WJX73_010726</name>
</gene>
<dbReference type="AlphaFoldDB" id="A0AAW1NU58"/>
<dbReference type="InterPro" id="IPR015943">
    <property type="entry name" value="WD40/YVTN_repeat-like_dom_sf"/>
</dbReference>
<evidence type="ECO:0000313" key="3">
    <source>
        <dbReference type="Proteomes" id="UP001465755"/>
    </source>
</evidence>
<sequence length="613" mass="66648">MEEQLLQADMALQSLTQLVGRQRQLLEKMQTPKHDPGKGFSAAVQSSVATARDLGALQLYQPQLSRTLAQKQRSWADHMDLLAAVQMDDEVTAAITLPDNSALARYIALGDASGKIYVFSPMGKLQAEVWTGTQSGVSSLTWHRHNATAFVLASAHEDGSLRLTGMHQHIERAPGLPEQADITGWQTQAPATQQSGGSLEDGLDDVTGPAEHLLSFKLSPSGFHHYLAVIGDRRAVLWGPRGNKLAQEDLQHEVVAARPSSKGVLFTSQGLAVFRYGRLGRQHADSDADEEKLPLFQHHECAGLNGSIVVAATWGAESHESLTAPRVFALTSGGDLLTVSVGPESMGPCKVRHRKPLGGNAVPAELAAMHGYLMLTTPSAVAIFNITGAVFSSGPRLVAADHLSTVAAVIGIQSQQDEELEVPPVLATSTHKLVVVDLGRGRAAFFESLLPVREKAAPRQLEYWMRPLFIVVVVGVAYWQFTRARGKKDYYDMREAELRSGSRGPYSRESAQPRNEALMAKALMAERHQADAWLRGNDPTGLNSNLINRRGAEYDGELKSIVQPLFERDAGREDAPAQDMRTAEGFPLRQNQPEGDLQSRLRDNVPPAGGSFQ</sequence>
<dbReference type="PANTHER" id="PTHR35464">
    <property type="entry name" value="OS06G0115200 PROTEIN"/>
    <property type="match status" value="1"/>
</dbReference>
<organism evidence="2 3">
    <name type="scientific">Symbiochloris irregularis</name>
    <dbReference type="NCBI Taxonomy" id="706552"/>
    <lineage>
        <taxon>Eukaryota</taxon>
        <taxon>Viridiplantae</taxon>
        <taxon>Chlorophyta</taxon>
        <taxon>core chlorophytes</taxon>
        <taxon>Trebouxiophyceae</taxon>
        <taxon>Trebouxiales</taxon>
        <taxon>Trebouxiaceae</taxon>
        <taxon>Symbiochloris</taxon>
    </lineage>
</organism>
<dbReference type="SUPFAM" id="SSF50978">
    <property type="entry name" value="WD40 repeat-like"/>
    <property type="match status" value="1"/>
</dbReference>
<dbReference type="EMBL" id="JALJOQ010000135">
    <property type="protein sequence ID" value="KAK9794686.1"/>
    <property type="molecule type" value="Genomic_DNA"/>
</dbReference>
<evidence type="ECO:0000256" key="1">
    <source>
        <dbReference type="SAM" id="MobiDB-lite"/>
    </source>
</evidence>
<keyword evidence="3" id="KW-1185">Reference proteome</keyword>
<dbReference type="Proteomes" id="UP001465755">
    <property type="component" value="Unassembled WGS sequence"/>
</dbReference>
<feature type="region of interest" description="Disordered" evidence="1">
    <location>
        <begin position="568"/>
        <end position="613"/>
    </location>
</feature>
<comment type="caution">
    <text evidence="2">The sequence shown here is derived from an EMBL/GenBank/DDBJ whole genome shotgun (WGS) entry which is preliminary data.</text>
</comment>
<dbReference type="InterPro" id="IPR036322">
    <property type="entry name" value="WD40_repeat_dom_sf"/>
</dbReference>
<accession>A0AAW1NU58</accession>
<evidence type="ECO:0000313" key="2">
    <source>
        <dbReference type="EMBL" id="KAK9794686.1"/>
    </source>
</evidence>
<proteinExistence type="predicted"/>
<reference evidence="2 3" key="1">
    <citation type="journal article" date="2024" name="Nat. Commun.">
        <title>Phylogenomics reveals the evolutionary origins of lichenization in chlorophyte algae.</title>
        <authorList>
            <person name="Puginier C."/>
            <person name="Libourel C."/>
            <person name="Otte J."/>
            <person name="Skaloud P."/>
            <person name="Haon M."/>
            <person name="Grisel S."/>
            <person name="Petersen M."/>
            <person name="Berrin J.G."/>
            <person name="Delaux P.M."/>
            <person name="Dal Grande F."/>
            <person name="Keller J."/>
        </authorList>
    </citation>
    <scope>NUCLEOTIDE SEQUENCE [LARGE SCALE GENOMIC DNA]</scope>
    <source>
        <strain evidence="2 3">SAG 2036</strain>
    </source>
</reference>
<protein>
    <submittedName>
        <fullName evidence="2">Uncharacterized protein</fullName>
    </submittedName>
</protein>
<dbReference type="InterPro" id="IPR045288">
    <property type="entry name" value="At1g75140-like"/>
</dbReference>
<dbReference type="PANTHER" id="PTHR35464:SF1">
    <property type="entry name" value="OS06G0115200 PROTEIN"/>
    <property type="match status" value="1"/>
</dbReference>
<name>A0AAW1NU58_9CHLO</name>